<reference evidence="2 4" key="1">
    <citation type="submission" date="2015-11" db="EMBL/GenBank/DDBJ databases">
        <title>Genomic analysis of 38 Legionella species identifies large and diverse effector repertoires.</title>
        <authorList>
            <person name="Burstein D."/>
            <person name="Amaro F."/>
            <person name="Zusman T."/>
            <person name="Lifshitz Z."/>
            <person name="Cohen O."/>
            <person name="Gilbert J.A."/>
            <person name="Pupko T."/>
            <person name="Shuman H.A."/>
            <person name="Segal G."/>
        </authorList>
    </citation>
    <scope>NUCLEOTIDE SEQUENCE [LARGE SCALE GENOMIC DNA]</scope>
    <source>
        <strain evidence="2 4">ATCC 43877</strain>
    </source>
</reference>
<gene>
    <name evidence="3" type="primary">udp</name>
    <name evidence="2" type="ORF">Lmor_0172</name>
    <name evidence="3" type="ORF">NCTC12239_00045</name>
</gene>
<dbReference type="Gene3D" id="3.40.50.1580">
    <property type="entry name" value="Nucleoside phosphorylase domain"/>
    <property type="match status" value="1"/>
</dbReference>
<evidence type="ECO:0000259" key="1">
    <source>
        <dbReference type="Pfam" id="PF01048"/>
    </source>
</evidence>
<sequence length="274" mass="29883">MIKSDMSPRHIGLVADDLKGNGSLGRYIILTGSDGRAKRISEHFESVQIKPHPRQHNCYLGVMKQDHRSLDVAVISTGMGGGSADIIITELMLLGGSRFLRVGTAGTLLPIQVRSGDLVIVTGAVRDDKASWDYIYKEYPAIASLEFVLASQEASKDMPSTAFNIHTGIVHSKSSLFAREFGFSLMDDNSSYMTTLKRAGVLASEMECAQLFILSSLHTAFRYASNSLYPPILSGAILAVIGDDIAFDKDEQLIEKTEDHAIELGLKSLFKLKA</sequence>
<dbReference type="Proteomes" id="UP000054985">
    <property type="component" value="Unassembled WGS sequence"/>
</dbReference>
<proteinExistence type="predicted"/>
<dbReference type="CDD" id="cd17767">
    <property type="entry name" value="UP_EcUdp-like"/>
    <property type="match status" value="1"/>
</dbReference>
<dbReference type="GO" id="GO:0005829">
    <property type="term" value="C:cytosol"/>
    <property type="evidence" value="ECO:0007669"/>
    <property type="project" value="TreeGrafter"/>
</dbReference>
<dbReference type="RefSeq" id="WP_028384053.1">
    <property type="nucleotide sequence ID" value="NZ_CAAAJG010000036.1"/>
</dbReference>
<keyword evidence="3" id="KW-0328">Glycosyltransferase</keyword>
<dbReference type="OrthoDB" id="5296640at2"/>
<protein>
    <submittedName>
        <fullName evidence="3">Uridine phosphorylase</fullName>
        <ecNumber evidence="3">2.4.2.3</ecNumber>
    </submittedName>
</protein>
<evidence type="ECO:0000313" key="2">
    <source>
        <dbReference type="EMBL" id="KTD39060.1"/>
    </source>
</evidence>
<dbReference type="STRING" id="39962.Lmor_0172"/>
<keyword evidence="3" id="KW-0808">Transferase</keyword>
<dbReference type="EMBL" id="UGOG01000001">
    <property type="protein sequence ID" value="STX61142.1"/>
    <property type="molecule type" value="Genomic_DNA"/>
</dbReference>
<keyword evidence="4" id="KW-1185">Reference proteome</keyword>
<evidence type="ECO:0000313" key="4">
    <source>
        <dbReference type="Proteomes" id="UP000054985"/>
    </source>
</evidence>
<dbReference type="GO" id="GO:0004850">
    <property type="term" value="F:uridine phosphorylase activity"/>
    <property type="evidence" value="ECO:0007669"/>
    <property type="project" value="UniProtKB-EC"/>
</dbReference>
<dbReference type="PANTHER" id="PTHR43691:SF2">
    <property type="entry name" value="PURINE NUCLEOSIDE PHOSPHORYLASE DEOD-TYPE"/>
    <property type="match status" value="1"/>
</dbReference>
<dbReference type="AlphaFoldDB" id="A0A378JUK7"/>
<dbReference type="GO" id="GO:0004731">
    <property type="term" value="F:purine-nucleoside phosphorylase activity"/>
    <property type="evidence" value="ECO:0007669"/>
    <property type="project" value="TreeGrafter"/>
</dbReference>
<dbReference type="PANTHER" id="PTHR43691">
    <property type="entry name" value="URIDINE PHOSPHORYLASE"/>
    <property type="match status" value="1"/>
</dbReference>
<accession>A0A378JUK7</accession>
<dbReference type="Proteomes" id="UP000254040">
    <property type="component" value="Unassembled WGS sequence"/>
</dbReference>
<dbReference type="EMBL" id="LNYN01000005">
    <property type="protein sequence ID" value="KTD39060.1"/>
    <property type="molecule type" value="Genomic_DNA"/>
</dbReference>
<evidence type="ECO:0000313" key="3">
    <source>
        <dbReference type="EMBL" id="STX61142.1"/>
    </source>
</evidence>
<dbReference type="Pfam" id="PF01048">
    <property type="entry name" value="PNP_UDP_1"/>
    <property type="match status" value="1"/>
</dbReference>
<dbReference type="EC" id="2.4.2.3" evidence="3"/>
<dbReference type="InterPro" id="IPR000845">
    <property type="entry name" value="Nucleoside_phosphorylase_d"/>
</dbReference>
<name>A0A378JUK7_9GAMM</name>
<dbReference type="InterPro" id="IPR035994">
    <property type="entry name" value="Nucleoside_phosphorylase_sf"/>
</dbReference>
<dbReference type="GO" id="GO:0006152">
    <property type="term" value="P:purine nucleoside catabolic process"/>
    <property type="evidence" value="ECO:0007669"/>
    <property type="project" value="TreeGrafter"/>
</dbReference>
<reference evidence="3 5" key="2">
    <citation type="submission" date="2018-06" db="EMBL/GenBank/DDBJ databases">
        <authorList>
            <consortium name="Pathogen Informatics"/>
            <person name="Doyle S."/>
        </authorList>
    </citation>
    <scope>NUCLEOTIDE SEQUENCE [LARGE SCALE GENOMIC DNA]</scope>
    <source>
        <strain evidence="3 5">NCTC12239</strain>
    </source>
</reference>
<dbReference type="SUPFAM" id="SSF53167">
    <property type="entry name" value="Purine and uridine phosphorylases"/>
    <property type="match status" value="1"/>
</dbReference>
<evidence type="ECO:0000313" key="5">
    <source>
        <dbReference type="Proteomes" id="UP000254040"/>
    </source>
</evidence>
<feature type="domain" description="Nucleoside phosphorylase" evidence="1">
    <location>
        <begin position="26"/>
        <end position="218"/>
    </location>
</feature>
<organism evidence="3 5">
    <name type="scientific">Legionella moravica</name>
    <dbReference type="NCBI Taxonomy" id="39962"/>
    <lineage>
        <taxon>Bacteria</taxon>
        <taxon>Pseudomonadati</taxon>
        <taxon>Pseudomonadota</taxon>
        <taxon>Gammaproteobacteria</taxon>
        <taxon>Legionellales</taxon>
        <taxon>Legionellaceae</taxon>
        <taxon>Legionella</taxon>
    </lineage>
</organism>